<comment type="caution">
    <text evidence="1">The sequence shown here is derived from an EMBL/GenBank/DDBJ whole genome shotgun (WGS) entry which is preliminary data.</text>
</comment>
<proteinExistence type="predicted"/>
<protein>
    <submittedName>
        <fullName evidence="1">Uncharacterized protein</fullName>
    </submittedName>
</protein>
<accession>A0A2T1E0Z2</accession>
<keyword evidence="2" id="KW-1185">Reference proteome</keyword>
<reference evidence="2" key="1">
    <citation type="submission" date="2018-02" db="EMBL/GenBank/DDBJ databases">
        <authorList>
            <person name="Moore K."/>
            <person name="Momper L."/>
        </authorList>
    </citation>
    <scope>NUCLEOTIDE SEQUENCE [LARGE SCALE GENOMIC DNA]</scope>
    <source>
        <strain evidence="2">ULC18</strain>
    </source>
</reference>
<sequence length="227" mass="25638">METQMSRVHQTTYNAIFQHPAVHNLQWHDVRSMLNALTDVTEEHNGNLSFRRNGETLTVHPPKHKDLSDTQELIQIRHFLERSAPTAEAIVAEGVHLLVVIDHREARIYQTERHGTVPERITPYDPDGSRRHLHNVDDDANGQRLPELKAFYEAIAQTLSGAEKILIFGSATGSSSAMDYLMAALKDHHPDIAQRVVGTVVVNEQHMTEDQLLAQARAFYATPIQTM</sequence>
<evidence type="ECO:0000313" key="2">
    <source>
        <dbReference type="Proteomes" id="UP000239576"/>
    </source>
</evidence>
<dbReference type="EMBL" id="PVWK01000108">
    <property type="protein sequence ID" value="PSB26387.1"/>
    <property type="molecule type" value="Genomic_DNA"/>
</dbReference>
<reference evidence="1 2" key="2">
    <citation type="submission" date="2018-03" db="EMBL/GenBank/DDBJ databases">
        <title>The ancient ancestry and fast evolution of plastids.</title>
        <authorList>
            <person name="Moore K.R."/>
            <person name="Magnabosco C."/>
            <person name="Momper L."/>
            <person name="Gold D.A."/>
            <person name="Bosak T."/>
            <person name="Fournier G.P."/>
        </authorList>
    </citation>
    <scope>NUCLEOTIDE SEQUENCE [LARGE SCALE GENOMIC DNA]</scope>
    <source>
        <strain evidence="1 2">ULC18</strain>
    </source>
</reference>
<name>A0A2T1E0Z2_9CYAN</name>
<dbReference type="OrthoDB" id="73001at2"/>
<dbReference type="RefSeq" id="WP_106258035.1">
    <property type="nucleotide sequence ID" value="NZ_CAWNSW010000043.1"/>
</dbReference>
<dbReference type="AlphaFoldDB" id="A0A2T1E0Z2"/>
<organism evidence="1 2">
    <name type="scientific">Stenomitos frigidus ULC18</name>
    <dbReference type="NCBI Taxonomy" id="2107698"/>
    <lineage>
        <taxon>Bacteria</taxon>
        <taxon>Bacillati</taxon>
        <taxon>Cyanobacteriota</taxon>
        <taxon>Cyanophyceae</taxon>
        <taxon>Leptolyngbyales</taxon>
        <taxon>Leptolyngbyaceae</taxon>
        <taxon>Stenomitos</taxon>
    </lineage>
</organism>
<dbReference type="SUPFAM" id="SSF53137">
    <property type="entry name" value="Translational machinery components"/>
    <property type="match status" value="1"/>
</dbReference>
<dbReference type="Proteomes" id="UP000239576">
    <property type="component" value="Unassembled WGS sequence"/>
</dbReference>
<gene>
    <name evidence="1" type="ORF">C7B82_19945</name>
</gene>
<evidence type="ECO:0000313" key="1">
    <source>
        <dbReference type="EMBL" id="PSB26387.1"/>
    </source>
</evidence>